<comment type="similarity">
    <text evidence="1">Belongs to the TBCC family.</text>
</comment>
<feature type="transmembrane region" description="Helical" evidence="3">
    <location>
        <begin position="20"/>
        <end position="38"/>
    </location>
</feature>
<dbReference type="Proteomes" id="UP000218231">
    <property type="component" value="Unassembled WGS sequence"/>
</dbReference>
<dbReference type="EMBL" id="LIAE01009616">
    <property type="protein sequence ID" value="PAV69047.1"/>
    <property type="molecule type" value="Genomic_DNA"/>
</dbReference>
<dbReference type="Gene3D" id="2.160.20.70">
    <property type="match status" value="1"/>
</dbReference>
<keyword evidence="3" id="KW-1133">Transmembrane helix</keyword>
<proteinExistence type="inferred from homology"/>
<dbReference type="InterPro" id="IPR012945">
    <property type="entry name" value="Tubulin-bd_cofactor_C_dom"/>
</dbReference>
<dbReference type="InterPro" id="IPR017901">
    <property type="entry name" value="C-CAP_CF_C-like"/>
</dbReference>
<evidence type="ECO:0000256" key="2">
    <source>
        <dbReference type="SAM" id="MobiDB-lite"/>
    </source>
</evidence>
<dbReference type="InterPro" id="IPR039589">
    <property type="entry name" value="TBCC1"/>
</dbReference>
<keyword evidence="3" id="KW-0472">Membrane</keyword>
<name>A0A2A2K4Y7_9BILA</name>
<dbReference type="InterPro" id="IPR016098">
    <property type="entry name" value="CAP/MinC_C"/>
</dbReference>
<organism evidence="5 6">
    <name type="scientific">Diploscapter pachys</name>
    <dbReference type="NCBI Taxonomy" id="2018661"/>
    <lineage>
        <taxon>Eukaryota</taxon>
        <taxon>Metazoa</taxon>
        <taxon>Ecdysozoa</taxon>
        <taxon>Nematoda</taxon>
        <taxon>Chromadorea</taxon>
        <taxon>Rhabditida</taxon>
        <taxon>Rhabditina</taxon>
        <taxon>Rhabditomorpha</taxon>
        <taxon>Rhabditoidea</taxon>
        <taxon>Rhabditidae</taxon>
        <taxon>Diploscapter</taxon>
    </lineage>
</organism>
<feature type="domain" description="C-CAP/cofactor C-like" evidence="4">
    <location>
        <begin position="304"/>
        <end position="454"/>
    </location>
</feature>
<evidence type="ECO:0000313" key="6">
    <source>
        <dbReference type="Proteomes" id="UP000218231"/>
    </source>
</evidence>
<dbReference type="OrthoDB" id="194775at2759"/>
<evidence type="ECO:0000259" key="4">
    <source>
        <dbReference type="PROSITE" id="PS51329"/>
    </source>
</evidence>
<dbReference type="Pfam" id="PF07986">
    <property type="entry name" value="TBCC"/>
    <property type="match status" value="1"/>
</dbReference>
<reference evidence="5 6" key="1">
    <citation type="journal article" date="2017" name="Curr. Biol.">
        <title>Genome architecture and evolution of a unichromosomal asexual nematode.</title>
        <authorList>
            <person name="Fradin H."/>
            <person name="Zegar C."/>
            <person name="Gutwein M."/>
            <person name="Lucas J."/>
            <person name="Kovtun M."/>
            <person name="Corcoran D."/>
            <person name="Baugh L.R."/>
            <person name="Kiontke K."/>
            <person name="Gunsalus K."/>
            <person name="Fitch D.H."/>
            <person name="Piano F."/>
        </authorList>
    </citation>
    <scope>NUCLEOTIDE SEQUENCE [LARGE SCALE GENOMIC DNA]</scope>
    <source>
        <strain evidence="5">PF1309</strain>
    </source>
</reference>
<gene>
    <name evidence="5" type="ORF">WR25_18105</name>
</gene>
<comment type="caution">
    <text evidence="5">The sequence shown here is derived from an EMBL/GenBank/DDBJ whole genome shotgun (WGS) entry which is preliminary data.</text>
</comment>
<evidence type="ECO:0000256" key="3">
    <source>
        <dbReference type="SAM" id="Phobius"/>
    </source>
</evidence>
<feature type="region of interest" description="Disordered" evidence="2">
    <location>
        <begin position="178"/>
        <end position="230"/>
    </location>
</feature>
<accession>A0A2A2K4Y7</accession>
<dbReference type="AlphaFoldDB" id="A0A2A2K4Y7"/>
<dbReference type="PANTHER" id="PTHR16052:SF0">
    <property type="entry name" value="TBCC DOMAIN-CONTAINING PROTEIN 1"/>
    <property type="match status" value="1"/>
</dbReference>
<dbReference type="PROSITE" id="PS51329">
    <property type="entry name" value="C_CAP_COFACTOR_C"/>
    <property type="match status" value="1"/>
</dbReference>
<keyword evidence="3" id="KW-0812">Transmembrane</keyword>
<evidence type="ECO:0000256" key="1">
    <source>
        <dbReference type="ARBA" id="ARBA00008848"/>
    </source>
</evidence>
<feature type="compositionally biased region" description="Basic and acidic residues" evidence="2">
    <location>
        <begin position="178"/>
        <end position="188"/>
    </location>
</feature>
<dbReference type="PANTHER" id="PTHR16052">
    <property type="entry name" value="TBCC DOMAIN-CONTAINING PROTEIN 1"/>
    <property type="match status" value="1"/>
</dbReference>
<evidence type="ECO:0000313" key="5">
    <source>
        <dbReference type="EMBL" id="PAV69047.1"/>
    </source>
</evidence>
<dbReference type="GO" id="GO:0051684">
    <property type="term" value="P:maintenance of Golgi location"/>
    <property type="evidence" value="ECO:0007669"/>
    <property type="project" value="TreeGrafter"/>
</dbReference>
<protein>
    <recommendedName>
        <fullName evidence="4">C-CAP/cofactor C-like domain-containing protein</fullName>
    </recommendedName>
</protein>
<keyword evidence="6" id="KW-1185">Reference proteome</keyword>
<sequence>MLPKLVMLLSKPTQVPYIPMVVYILGISLNLFHLYVFYHWYWHVAKEWGSVVKVKFGQVLRNANNRSRRDKPMVPRFQMPEEMFEGVDILDDPNRETPPPPIVATKLTWDSYENQQLRHSACMQAAGIHVNKNKNIINENRRRRSSGRIVEQEERMMVYTEEAVVEWADLSNMKDNLGKQRKYEKNEKNAGTNQRYEKNRAAQRRQKYRSKRQQEVEQPDQEPPPQVQVAKCAVEGEVREIRRGTGRKLPPTPNLPMHGELPHHQKISKEKWLLATNEIGLDRFLAEIIFETCQENEGLNSDKFSKRTTVGGPSRRIIIEKWSRIQVLRQPVYSKTHLRISKNINGASSILSPWCCESLIIDSVRNCQSIVVASVKKLALITDCSDTNITLSCDQLVLWNCKRVSIFLMTRKKVVIFDSEDIQLAPYNLAFDGIQNELHQANFSLFQNTDEFQVIEDLIESLPKDYRGSWEEFIESTDDIRDEELFEKISKTDIAYLRSKTNRIY</sequence>
<feature type="compositionally biased region" description="Basic residues" evidence="2">
    <location>
        <begin position="201"/>
        <end position="211"/>
    </location>
</feature>